<organism evidence="1 2">
    <name type="scientific">Danio rerio</name>
    <name type="common">Zebrafish</name>
    <name type="synonym">Brachydanio rerio</name>
    <dbReference type="NCBI Taxonomy" id="7955"/>
    <lineage>
        <taxon>Eukaryota</taxon>
        <taxon>Metazoa</taxon>
        <taxon>Chordata</taxon>
        <taxon>Craniata</taxon>
        <taxon>Vertebrata</taxon>
        <taxon>Euteleostomi</taxon>
        <taxon>Actinopterygii</taxon>
        <taxon>Neopterygii</taxon>
        <taxon>Teleostei</taxon>
        <taxon>Ostariophysi</taxon>
        <taxon>Cypriniformes</taxon>
        <taxon>Danionidae</taxon>
        <taxon>Danioninae</taxon>
        <taxon>Danio</taxon>
    </lineage>
</organism>
<protein>
    <submittedName>
        <fullName evidence="2">Scavenger receptor cysteine-rich domain-containing group B protein isoform X2</fullName>
    </submittedName>
</protein>
<sequence length="304" mass="33388">MKNAELHKIYWIKPAKKNSFSNFCFYLLDIASKRVDLRLANGRDSCSGRVEVFYNGSWGTVSDDGWDLSDAAVVCRELDCGNVIEAKSAAYFGQGTGPVWLNTVQCNGTENSLVNCTSSQWGIQSGNHSKDSGVICNNVKLVSGSSACDGKVQILHENIWGLVCSYNWDKTDASVVCQQLNCGDTVQLLTSVLNAYDYYHVWMNNVACTGDELSLQNCPFPGWAAGYCSTGSTAGVLCQKTVKQVAVRIALNVQDGVNVNDPEIKKKLLEKIRNVTQSKGVYSVNWKTQPNEQVFEQKKSSGLF</sequence>
<dbReference type="RefSeq" id="XP_073803071.1">
    <property type="nucleotide sequence ID" value="XM_073946970.1"/>
</dbReference>
<evidence type="ECO:0000313" key="1">
    <source>
        <dbReference type="Proteomes" id="UP000000437"/>
    </source>
</evidence>
<evidence type="ECO:0000313" key="2">
    <source>
        <dbReference type="RefSeq" id="XP_073803071.1"/>
    </source>
</evidence>
<name>A0AC58J9B2_DANRE</name>
<dbReference type="Proteomes" id="UP000000437">
    <property type="component" value="Chromosome 4"/>
</dbReference>
<keyword evidence="2" id="KW-0675">Receptor</keyword>
<proteinExistence type="predicted"/>
<accession>A0AC58J9B2</accession>
<keyword evidence="1" id="KW-1185">Reference proteome</keyword>
<reference evidence="2" key="1">
    <citation type="submission" date="2025-08" db="UniProtKB">
        <authorList>
            <consortium name="RefSeq"/>
        </authorList>
    </citation>
    <scope>IDENTIFICATION</scope>
    <source>
        <strain evidence="2">Tuebingen</strain>
        <tissue evidence="2">Fibroblasts and whole tissue</tissue>
    </source>
</reference>
<gene>
    <name evidence="2" type="primary">LOC101884942</name>
</gene>